<dbReference type="InterPro" id="IPR019494">
    <property type="entry name" value="FIST_C"/>
</dbReference>
<dbReference type="eggNOG" id="COG3287">
    <property type="taxonomic scope" value="Bacteria"/>
</dbReference>
<reference evidence="3 4" key="1">
    <citation type="journal article" date="2010" name="J. Bacteriol.">
        <title>Genome sequences of Pelagibaca bermudensis HTCC2601T and Maritimibacter alkaliphilus HTCC2654T, the type strains of two marine Roseobacter genera.</title>
        <authorList>
            <person name="Thrash J.C."/>
            <person name="Cho J.C."/>
            <person name="Ferriera S."/>
            <person name="Johnson J."/>
            <person name="Vergin K.L."/>
            <person name="Giovannoni S.J."/>
        </authorList>
    </citation>
    <scope>NUCLEOTIDE SEQUENCE [LARGE SCALE GENOMIC DNA]</scope>
    <source>
        <strain evidence="4">DSM 26914 / JCM 13377 / KCTC 12554 / HTCC2601</strain>
    </source>
</reference>
<dbReference type="Proteomes" id="UP000006230">
    <property type="component" value="Unassembled WGS sequence"/>
</dbReference>
<dbReference type="PANTHER" id="PTHR40252">
    <property type="entry name" value="BLR0328 PROTEIN"/>
    <property type="match status" value="1"/>
</dbReference>
<dbReference type="HOGENOM" id="CLU_047108_1_1_5"/>
<proteinExistence type="predicted"/>
<sequence>MRDEQTPPRFVQVAVSRDTNAQAAVREALAGIDLPETCFLLAFVPDGLSLEAVANALEAGAGGVPVFGCTTAGTITTEGYETEALLLLAFPRAHFRCASMLIAPLKPMSMKSIASELRTHAARFRRTAGWNRLALIFADGLSKQEDLLVATLEAALGEVPVFGGSAGDNLAFRETFVLHEGRFHTNAALLLLLETDLAFQGLGFDHFLPTEEQMVVTEALPDERLVLEINGAPAALEYARIVGCPVEQLSPEVFAENPMLVRQNMNYHVRAVHDAPGAHALSFLGAIDDGLILTLGRGKEILETLEAELDVKGPREAAPDFVLGFDCVLRKLEIEQKQLTTQVSEIFRRRRVLGFNTYGEQHCGVHVNQTFVGVAFFEPGRHAFA</sequence>
<evidence type="ECO:0000313" key="4">
    <source>
        <dbReference type="Proteomes" id="UP000006230"/>
    </source>
</evidence>
<dbReference type="Pfam" id="PF08495">
    <property type="entry name" value="FIST"/>
    <property type="match status" value="1"/>
</dbReference>
<evidence type="ECO:0008006" key="5">
    <source>
        <dbReference type="Google" id="ProtNLM"/>
    </source>
</evidence>
<dbReference type="STRING" id="314265.R2601_04853"/>
<keyword evidence="4" id="KW-1185">Reference proteome</keyword>
<gene>
    <name evidence="3" type="ORF">R2601_04853</name>
</gene>
<dbReference type="EMBL" id="AATQ01000009">
    <property type="protein sequence ID" value="EAU47068.1"/>
    <property type="molecule type" value="Genomic_DNA"/>
</dbReference>
<name>Q0FSD3_SALBH</name>
<dbReference type="Pfam" id="PF10442">
    <property type="entry name" value="FIST_C"/>
    <property type="match status" value="1"/>
</dbReference>
<protein>
    <recommendedName>
        <fullName evidence="5">FIST signal transduction protein</fullName>
    </recommendedName>
</protein>
<accession>Q0FSD3</accession>
<dbReference type="RefSeq" id="WP_007802634.1">
    <property type="nucleotide sequence ID" value="NZ_DS022277.1"/>
</dbReference>
<dbReference type="SMART" id="SM01204">
    <property type="entry name" value="FIST_C"/>
    <property type="match status" value="1"/>
</dbReference>
<evidence type="ECO:0000313" key="3">
    <source>
        <dbReference type="EMBL" id="EAU47068.1"/>
    </source>
</evidence>
<dbReference type="OrthoDB" id="9807948at2"/>
<dbReference type="InterPro" id="IPR013702">
    <property type="entry name" value="FIST_domain_N"/>
</dbReference>
<feature type="domain" description="FIST C-domain" evidence="2">
    <location>
        <begin position="234"/>
        <end position="364"/>
    </location>
</feature>
<dbReference type="PANTHER" id="PTHR40252:SF2">
    <property type="entry name" value="BLR0328 PROTEIN"/>
    <property type="match status" value="1"/>
</dbReference>
<organism evidence="3 4">
    <name type="scientific">Salipiger bermudensis (strain DSM 26914 / JCM 13377 / KCTC 12554 / HTCC2601)</name>
    <name type="common">Pelagibaca bermudensis</name>
    <dbReference type="NCBI Taxonomy" id="314265"/>
    <lineage>
        <taxon>Bacteria</taxon>
        <taxon>Pseudomonadati</taxon>
        <taxon>Pseudomonadota</taxon>
        <taxon>Alphaproteobacteria</taxon>
        <taxon>Rhodobacterales</taxon>
        <taxon>Roseobacteraceae</taxon>
        <taxon>Salipiger</taxon>
    </lineage>
</organism>
<evidence type="ECO:0000259" key="1">
    <source>
        <dbReference type="SMART" id="SM00897"/>
    </source>
</evidence>
<comment type="caution">
    <text evidence="3">The sequence shown here is derived from an EMBL/GenBank/DDBJ whole genome shotgun (WGS) entry which is preliminary data.</text>
</comment>
<dbReference type="AlphaFoldDB" id="Q0FSD3"/>
<evidence type="ECO:0000259" key="2">
    <source>
        <dbReference type="SMART" id="SM01204"/>
    </source>
</evidence>
<feature type="domain" description="FIST" evidence="1">
    <location>
        <begin position="36"/>
        <end position="233"/>
    </location>
</feature>
<dbReference type="SMART" id="SM00897">
    <property type="entry name" value="FIST"/>
    <property type="match status" value="1"/>
</dbReference>